<feature type="signal peptide" evidence="2">
    <location>
        <begin position="1"/>
        <end position="21"/>
    </location>
</feature>
<reference evidence="3 4" key="1">
    <citation type="submission" date="2019-05" db="EMBL/GenBank/DDBJ databases">
        <title>Emergence of the Ug99 lineage of the wheat stem rust pathogen through somatic hybridization.</title>
        <authorList>
            <person name="Li F."/>
            <person name="Upadhyaya N.M."/>
            <person name="Sperschneider J."/>
            <person name="Matny O."/>
            <person name="Nguyen-Phuc H."/>
            <person name="Mago R."/>
            <person name="Raley C."/>
            <person name="Miller M.E."/>
            <person name="Silverstein K.A.T."/>
            <person name="Henningsen E."/>
            <person name="Hirsch C.D."/>
            <person name="Visser B."/>
            <person name="Pretorius Z.A."/>
            <person name="Steffenson B.J."/>
            <person name="Schwessinger B."/>
            <person name="Dodds P.N."/>
            <person name="Figueroa M."/>
        </authorList>
    </citation>
    <scope>NUCLEOTIDE SEQUENCE [LARGE SCALE GENOMIC DNA]</scope>
    <source>
        <strain evidence="3">21-0</strain>
    </source>
</reference>
<evidence type="ECO:0000313" key="4">
    <source>
        <dbReference type="Proteomes" id="UP000324748"/>
    </source>
</evidence>
<protein>
    <submittedName>
        <fullName evidence="3">Uncharacterized protein</fullName>
    </submittedName>
</protein>
<organism evidence="3 4">
    <name type="scientific">Puccinia graminis f. sp. tritici</name>
    <dbReference type="NCBI Taxonomy" id="56615"/>
    <lineage>
        <taxon>Eukaryota</taxon>
        <taxon>Fungi</taxon>
        <taxon>Dikarya</taxon>
        <taxon>Basidiomycota</taxon>
        <taxon>Pucciniomycotina</taxon>
        <taxon>Pucciniomycetes</taxon>
        <taxon>Pucciniales</taxon>
        <taxon>Pucciniaceae</taxon>
        <taxon>Puccinia</taxon>
    </lineage>
</organism>
<name>A0A5B0PJ09_PUCGR</name>
<feature type="region of interest" description="Disordered" evidence="1">
    <location>
        <begin position="34"/>
        <end position="83"/>
    </location>
</feature>
<keyword evidence="4" id="KW-1185">Reference proteome</keyword>
<proteinExistence type="predicted"/>
<keyword evidence="2" id="KW-0732">Signal</keyword>
<comment type="caution">
    <text evidence="3">The sequence shown here is derived from an EMBL/GenBank/DDBJ whole genome shotgun (WGS) entry which is preliminary data.</text>
</comment>
<accession>A0A5B0PJ09</accession>
<sequence>MKSISIFFIVCVLAYFSPGNAQVIHSLDQAASQGSTGLSQRVHSSVGKPSHPLNKHIREKPDPTTYMGFGASREVDDGGQTYG</sequence>
<dbReference type="AlphaFoldDB" id="A0A5B0PJ09"/>
<evidence type="ECO:0000256" key="2">
    <source>
        <dbReference type="SAM" id="SignalP"/>
    </source>
</evidence>
<gene>
    <name evidence="3" type="ORF">PGT21_026570</name>
</gene>
<dbReference type="EMBL" id="VSWC01000053">
    <property type="protein sequence ID" value="KAA1101635.1"/>
    <property type="molecule type" value="Genomic_DNA"/>
</dbReference>
<dbReference type="OrthoDB" id="10271826at2759"/>
<evidence type="ECO:0000256" key="1">
    <source>
        <dbReference type="SAM" id="MobiDB-lite"/>
    </source>
</evidence>
<evidence type="ECO:0000313" key="3">
    <source>
        <dbReference type="EMBL" id="KAA1101635.1"/>
    </source>
</evidence>
<feature type="chain" id="PRO_5022741975" evidence="2">
    <location>
        <begin position="22"/>
        <end position="83"/>
    </location>
</feature>
<dbReference type="Proteomes" id="UP000324748">
    <property type="component" value="Unassembled WGS sequence"/>
</dbReference>
<feature type="compositionally biased region" description="Polar residues" evidence="1">
    <location>
        <begin position="34"/>
        <end position="43"/>
    </location>
</feature>